<dbReference type="AlphaFoldDB" id="A0A7K1UE45"/>
<evidence type="ECO:0000313" key="3">
    <source>
        <dbReference type="Proteomes" id="UP000460157"/>
    </source>
</evidence>
<comment type="caution">
    <text evidence="2">The sequence shown here is derived from an EMBL/GenBank/DDBJ whole genome shotgun (WGS) entry which is preliminary data.</text>
</comment>
<evidence type="ECO:0000256" key="1">
    <source>
        <dbReference type="SAM" id="Coils"/>
    </source>
</evidence>
<dbReference type="GO" id="GO:0006313">
    <property type="term" value="P:DNA transposition"/>
    <property type="evidence" value="ECO:0007669"/>
    <property type="project" value="InterPro"/>
</dbReference>
<feature type="coiled-coil region" evidence="1">
    <location>
        <begin position="67"/>
        <end position="94"/>
    </location>
</feature>
<dbReference type="RefSeq" id="WP_188503861.1">
    <property type="nucleotide sequence ID" value="NZ_BMFX01000052.1"/>
</dbReference>
<dbReference type="Pfam" id="PF01527">
    <property type="entry name" value="HTH_Tnp_1"/>
    <property type="match status" value="1"/>
</dbReference>
<keyword evidence="1" id="KW-0175">Coiled coil</keyword>
<sequence length="109" mass="12197">MPARSHYDPETQARAVRMYADRLEEGDGISKAQARREIGEVLGINPATLKNWIVRDLEAPGYSPSEIKDRDAELAALKAENARLKRANEILRTSSAFFAAAELDRKLSR</sequence>
<dbReference type="InterPro" id="IPR002514">
    <property type="entry name" value="Transposase_8"/>
</dbReference>
<proteinExistence type="predicted"/>
<dbReference type="Gene3D" id="1.10.10.10">
    <property type="entry name" value="Winged helix-like DNA-binding domain superfamily/Winged helix DNA-binding domain"/>
    <property type="match status" value="1"/>
</dbReference>
<dbReference type="EMBL" id="WRPM01000001">
    <property type="protein sequence ID" value="MVT24763.1"/>
    <property type="molecule type" value="Genomic_DNA"/>
</dbReference>
<reference evidence="2 3" key="1">
    <citation type="submission" date="2019-12" db="EMBL/GenBank/DDBJ databases">
        <title>Nesterenkonia muleiensis sp. nov., a novel actinobacterium isolated from sap of Populus euphratica.</title>
        <authorList>
            <person name="Wang R."/>
        </authorList>
    </citation>
    <scope>NUCLEOTIDE SEQUENCE [LARGE SCALE GENOMIC DNA]</scope>
    <source>
        <strain evidence="2 3">F10</strain>
    </source>
</reference>
<protein>
    <submittedName>
        <fullName evidence="2">Transposase</fullName>
    </submittedName>
</protein>
<dbReference type="GO" id="GO:0004803">
    <property type="term" value="F:transposase activity"/>
    <property type="evidence" value="ECO:0007669"/>
    <property type="project" value="InterPro"/>
</dbReference>
<accession>A0A7K1UE45</accession>
<gene>
    <name evidence="2" type="ORF">GNZ21_00030</name>
</gene>
<name>A0A7K1UE45_9MICC</name>
<dbReference type="InterPro" id="IPR036388">
    <property type="entry name" value="WH-like_DNA-bd_sf"/>
</dbReference>
<dbReference type="InterPro" id="IPR009057">
    <property type="entry name" value="Homeodomain-like_sf"/>
</dbReference>
<organism evidence="2 3">
    <name type="scientific">Nesterenkonia alkaliphila</name>
    <dbReference type="NCBI Taxonomy" id="1463631"/>
    <lineage>
        <taxon>Bacteria</taxon>
        <taxon>Bacillati</taxon>
        <taxon>Actinomycetota</taxon>
        <taxon>Actinomycetes</taxon>
        <taxon>Micrococcales</taxon>
        <taxon>Micrococcaceae</taxon>
        <taxon>Nesterenkonia</taxon>
    </lineage>
</organism>
<dbReference type="GO" id="GO:0003677">
    <property type="term" value="F:DNA binding"/>
    <property type="evidence" value="ECO:0007669"/>
    <property type="project" value="InterPro"/>
</dbReference>
<dbReference type="Proteomes" id="UP000460157">
    <property type="component" value="Unassembled WGS sequence"/>
</dbReference>
<keyword evidence="3" id="KW-1185">Reference proteome</keyword>
<evidence type="ECO:0000313" key="2">
    <source>
        <dbReference type="EMBL" id="MVT24763.1"/>
    </source>
</evidence>
<dbReference type="SUPFAM" id="SSF46689">
    <property type="entry name" value="Homeodomain-like"/>
    <property type="match status" value="1"/>
</dbReference>